<evidence type="ECO:0000256" key="4">
    <source>
        <dbReference type="ARBA" id="ARBA00023186"/>
    </source>
</evidence>
<dbReference type="InterPro" id="IPR027410">
    <property type="entry name" value="TCP-1-like_intermed_sf"/>
</dbReference>
<evidence type="ECO:0000256" key="1">
    <source>
        <dbReference type="ARBA" id="ARBA00006607"/>
    </source>
</evidence>
<gene>
    <name evidence="8" type="ORF">LR48_Vigan09g089700</name>
</gene>
<dbReference type="Gramene" id="KOM52238">
    <property type="protein sequence ID" value="KOM52238"/>
    <property type="gene ID" value="LR48_Vigan09g089700"/>
</dbReference>
<dbReference type="NCBIfam" id="NF009487">
    <property type="entry name" value="PRK12849.1"/>
    <property type="match status" value="1"/>
</dbReference>
<keyword evidence="2" id="KW-0547">Nucleotide-binding</keyword>
<evidence type="ECO:0000256" key="6">
    <source>
        <dbReference type="SAM" id="Coils"/>
    </source>
</evidence>
<dbReference type="PRINTS" id="PR00298">
    <property type="entry name" value="CHAPERONIN60"/>
</dbReference>
<comment type="similarity">
    <text evidence="1 5">Belongs to the chaperonin (HSP60) family.</text>
</comment>
<reference evidence="9" key="1">
    <citation type="journal article" date="2015" name="Proc. Natl. Acad. Sci. U.S.A.">
        <title>Genome sequencing of adzuki bean (Vigna angularis) provides insight into high starch and low fat accumulation and domestication.</title>
        <authorList>
            <person name="Yang K."/>
            <person name="Tian Z."/>
            <person name="Chen C."/>
            <person name="Luo L."/>
            <person name="Zhao B."/>
            <person name="Wang Z."/>
            <person name="Yu L."/>
            <person name="Li Y."/>
            <person name="Sun Y."/>
            <person name="Li W."/>
            <person name="Chen Y."/>
            <person name="Li Y."/>
            <person name="Zhang Y."/>
            <person name="Ai D."/>
            <person name="Zhao J."/>
            <person name="Shang C."/>
            <person name="Ma Y."/>
            <person name="Wu B."/>
            <person name="Wang M."/>
            <person name="Gao L."/>
            <person name="Sun D."/>
            <person name="Zhang P."/>
            <person name="Guo F."/>
            <person name="Wang W."/>
            <person name="Li Y."/>
            <person name="Wang J."/>
            <person name="Varshney R.K."/>
            <person name="Wang J."/>
            <person name="Ling H.Q."/>
            <person name="Wan P."/>
        </authorList>
    </citation>
    <scope>NUCLEOTIDE SEQUENCE</scope>
    <source>
        <strain evidence="9">cv. Jingnong 6</strain>
    </source>
</reference>
<dbReference type="OMA" id="CCIENAA"/>
<dbReference type="STRING" id="3914.A0A0L9VB57"/>
<feature type="region of interest" description="Disordered" evidence="7">
    <location>
        <begin position="730"/>
        <end position="761"/>
    </location>
</feature>
<dbReference type="InterPro" id="IPR027413">
    <property type="entry name" value="GROEL-like_equatorial_sf"/>
</dbReference>
<dbReference type="Proteomes" id="UP000053144">
    <property type="component" value="Chromosome 9"/>
</dbReference>
<evidence type="ECO:0000256" key="3">
    <source>
        <dbReference type="ARBA" id="ARBA00022840"/>
    </source>
</evidence>
<dbReference type="NCBIfam" id="NF009488">
    <property type="entry name" value="PRK12850.1"/>
    <property type="match status" value="1"/>
</dbReference>
<dbReference type="Gene3D" id="1.10.560.10">
    <property type="entry name" value="GroEL-like equatorial domain"/>
    <property type="match status" value="1"/>
</dbReference>
<dbReference type="NCBIfam" id="TIGR02348">
    <property type="entry name" value="GroEL"/>
    <property type="match status" value="1"/>
</dbReference>
<dbReference type="GO" id="GO:0042026">
    <property type="term" value="P:protein refolding"/>
    <property type="evidence" value="ECO:0007669"/>
    <property type="project" value="InterPro"/>
</dbReference>
<proteinExistence type="inferred from homology"/>
<evidence type="ECO:0000313" key="9">
    <source>
        <dbReference type="Proteomes" id="UP000053144"/>
    </source>
</evidence>
<protein>
    <submittedName>
        <fullName evidence="8">Uncharacterized protein</fullName>
    </submittedName>
</protein>
<evidence type="ECO:0000313" key="8">
    <source>
        <dbReference type="EMBL" id="KOM52238.1"/>
    </source>
</evidence>
<accession>A0A0L9VB57</accession>
<feature type="region of interest" description="Disordered" evidence="7">
    <location>
        <begin position="810"/>
        <end position="837"/>
    </location>
</feature>
<dbReference type="Pfam" id="PF00118">
    <property type="entry name" value="Cpn60_TCP1"/>
    <property type="match status" value="1"/>
</dbReference>
<dbReference type="AlphaFoldDB" id="A0A0L9VB57"/>
<dbReference type="InterPro" id="IPR018370">
    <property type="entry name" value="Chaperonin_Cpn60_CS"/>
</dbReference>
<keyword evidence="3" id="KW-0067">ATP-binding</keyword>
<dbReference type="NCBIfam" id="NF009489">
    <property type="entry name" value="PRK12851.1"/>
    <property type="match status" value="1"/>
</dbReference>
<evidence type="ECO:0000256" key="2">
    <source>
        <dbReference type="ARBA" id="ARBA00022741"/>
    </source>
</evidence>
<dbReference type="SUPFAM" id="SSF54849">
    <property type="entry name" value="GroEL-intermediate domain like"/>
    <property type="match status" value="1"/>
</dbReference>
<dbReference type="SUPFAM" id="SSF48592">
    <property type="entry name" value="GroEL equatorial domain-like"/>
    <property type="match status" value="1"/>
</dbReference>
<dbReference type="InterPro" id="IPR002423">
    <property type="entry name" value="Cpn60/GroEL/TCP-1"/>
</dbReference>
<dbReference type="InterPro" id="IPR027409">
    <property type="entry name" value="GroEL-like_apical_dom_sf"/>
</dbReference>
<dbReference type="GO" id="GO:0005524">
    <property type="term" value="F:ATP binding"/>
    <property type="evidence" value="ECO:0007669"/>
    <property type="project" value="UniProtKB-KW"/>
</dbReference>
<organism evidence="8 9">
    <name type="scientific">Phaseolus angularis</name>
    <name type="common">Azuki bean</name>
    <name type="synonym">Vigna angularis</name>
    <dbReference type="NCBI Taxonomy" id="3914"/>
    <lineage>
        <taxon>Eukaryota</taxon>
        <taxon>Viridiplantae</taxon>
        <taxon>Streptophyta</taxon>
        <taxon>Embryophyta</taxon>
        <taxon>Tracheophyta</taxon>
        <taxon>Spermatophyta</taxon>
        <taxon>Magnoliopsida</taxon>
        <taxon>eudicotyledons</taxon>
        <taxon>Gunneridae</taxon>
        <taxon>Pentapetalae</taxon>
        <taxon>rosids</taxon>
        <taxon>fabids</taxon>
        <taxon>Fabales</taxon>
        <taxon>Fabaceae</taxon>
        <taxon>Papilionoideae</taxon>
        <taxon>50 kb inversion clade</taxon>
        <taxon>NPAAA clade</taxon>
        <taxon>indigoferoid/millettioid clade</taxon>
        <taxon>Phaseoleae</taxon>
        <taxon>Vigna</taxon>
    </lineage>
</organism>
<evidence type="ECO:0000256" key="7">
    <source>
        <dbReference type="SAM" id="MobiDB-lite"/>
    </source>
</evidence>
<dbReference type="SUPFAM" id="SSF52029">
    <property type="entry name" value="GroEL apical domain-like"/>
    <property type="match status" value="1"/>
</dbReference>
<dbReference type="Gene3D" id="3.30.260.10">
    <property type="entry name" value="TCP-1-like chaperonin intermediate domain"/>
    <property type="match status" value="1"/>
</dbReference>
<keyword evidence="6" id="KW-0175">Coiled coil</keyword>
<feature type="coiled-coil region" evidence="6">
    <location>
        <begin position="761"/>
        <end position="792"/>
    </location>
</feature>
<sequence>MACSSSFTFASPTSLPRPRNSLCSSLIPRAMAKELYFNHGGSATKKLLAGVDMVAELLGVTLGPKGRNVVLPNKYGPPKIVNDGETVLKEIELEDPLENVGVKLVRQAGAKTNDLAGDGSTTSVVLAHGLIREGTKVIAAGMNPVQIARGIEKTATALVSELSFMSREVEDDELADVAAVSAGNDYAVGNMISEALHKVGKRGVVTIETGKSTENSLEIVEGMQFDRGYLSPYFVNNRRKMTVELHNCKLLLVDKKITNPKELINILNNSAKEKYPIVIVAEDIEQEALAPVIKNKLRGALKVAAIKAPAFGERKTHCLEDIAILTGGTVIREDMGFTLEKATKDVLGSATKVVITKNSTLIVTDGSTRSLVEKRVHQLKKLVENTVDKFPKKILNERIARLSGSIAILQVGAQTQVELKDKQLRIEDALNATKAAIDEGVVVGGGCSLLRLSKKVDGIKVLLDNEEQKIGAEIFRRALSYPARLIAKNAGVNGNVVVNKVLLEDNMNFGYNAAKDCYEDLMKARIMDPTKVVRCCIEHSASVAKSFLTSNAVVIERKELQPITLPPRKAMATPNLAIPKDLAFSKGLPMSKDLAMSKASENAITYADPDSAGDGVDPPLHDQPWIEPFGRGFVPSKVASEKLSNNICVLGLLGEQYLQSTESHSSNVLRCLGMLVMQGSDLTSWASTFGTLYSLIGIQQSFAISVLQPRGTKLLKRVALCILVRSEQGSAPTPDVVSNEDNDIPRGGTLKHQSSSSTTTVDEVVERLTQLLQQRNQENRDLRDKYSSLRDEFTNFKSLVMRVLHEASHLHSTVPPTQPRPSSSPAVPQQPTSVHPTLVHPTSVQHLQSSKMMKIILMMIM</sequence>
<dbReference type="FunFam" id="3.50.7.10:FF:000001">
    <property type="entry name" value="60 kDa chaperonin"/>
    <property type="match status" value="1"/>
</dbReference>
<dbReference type="NCBIfam" id="NF000592">
    <property type="entry name" value="PRK00013.1"/>
    <property type="match status" value="1"/>
</dbReference>
<evidence type="ECO:0000256" key="5">
    <source>
        <dbReference type="RuleBase" id="RU000418"/>
    </source>
</evidence>
<keyword evidence="4" id="KW-0143">Chaperone</keyword>
<name>A0A0L9VB57_PHAAN</name>
<dbReference type="GO" id="GO:0140662">
    <property type="term" value="F:ATP-dependent protein folding chaperone"/>
    <property type="evidence" value="ECO:0007669"/>
    <property type="project" value="InterPro"/>
</dbReference>
<dbReference type="PANTHER" id="PTHR45633">
    <property type="entry name" value="60 KDA HEAT SHOCK PROTEIN, MITOCHONDRIAL"/>
    <property type="match status" value="1"/>
</dbReference>
<dbReference type="PROSITE" id="PS00296">
    <property type="entry name" value="CHAPERONINS_CPN60"/>
    <property type="match status" value="1"/>
</dbReference>
<dbReference type="CDD" id="cd03344">
    <property type="entry name" value="GroEL"/>
    <property type="match status" value="1"/>
</dbReference>
<dbReference type="Gene3D" id="3.50.7.10">
    <property type="entry name" value="GroEL"/>
    <property type="match status" value="1"/>
</dbReference>
<dbReference type="EMBL" id="CM003379">
    <property type="protein sequence ID" value="KOM52238.1"/>
    <property type="molecule type" value="Genomic_DNA"/>
</dbReference>
<dbReference type="InterPro" id="IPR001844">
    <property type="entry name" value="Cpn60/GroEL"/>
</dbReference>